<comment type="caution">
    <text evidence="1">The sequence shown here is derived from an EMBL/GenBank/DDBJ whole genome shotgun (WGS) entry which is preliminary data.</text>
</comment>
<keyword evidence="2" id="KW-1185">Reference proteome</keyword>
<dbReference type="Proteomes" id="UP001319180">
    <property type="component" value="Unassembled WGS sequence"/>
</dbReference>
<evidence type="ECO:0000313" key="1">
    <source>
        <dbReference type="EMBL" id="MBT1689867.1"/>
    </source>
</evidence>
<name>A0AAP2DEM3_9BACT</name>
<dbReference type="SUPFAM" id="SSF56731">
    <property type="entry name" value="DNA primase core"/>
    <property type="match status" value="1"/>
</dbReference>
<dbReference type="AlphaFoldDB" id="A0AAP2DEM3"/>
<protein>
    <submittedName>
        <fullName evidence="1">Toprim domain-containing protein</fullName>
    </submittedName>
</protein>
<organism evidence="1 2">
    <name type="scientific">Dawidia soli</name>
    <dbReference type="NCBI Taxonomy" id="2782352"/>
    <lineage>
        <taxon>Bacteria</taxon>
        <taxon>Pseudomonadati</taxon>
        <taxon>Bacteroidota</taxon>
        <taxon>Cytophagia</taxon>
        <taxon>Cytophagales</taxon>
        <taxon>Chryseotaleaceae</taxon>
        <taxon>Dawidia</taxon>
    </lineage>
</organism>
<gene>
    <name evidence="1" type="ORF">KK078_25115</name>
</gene>
<accession>A0AAP2DEM3</accession>
<sequence length="159" mass="18241">MQNRETKKYRVALGFKNEDDGYELLGPQGKSCVKPKAITLIRGTMTKPSGVHVFEGVMDFLSVMEQRKGTGLMNDAIVLNSVSLCRQAKSFMKKYGYGYAYTWLDNDAAGRKAHDDLALFFQSERMTHRPQNNRYESYKDVNDHHMAQIKRTIHELKGE</sequence>
<dbReference type="RefSeq" id="WP_254093089.1">
    <property type="nucleotide sequence ID" value="NZ_JAHESC010000050.1"/>
</dbReference>
<dbReference type="Gene3D" id="3.40.1360.10">
    <property type="match status" value="1"/>
</dbReference>
<evidence type="ECO:0000313" key="2">
    <source>
        <dbReference type="Proteomes" id="UP001319180"/>
    </source>
</evidence>
<dbReference type="Pfam" id="PF13155">
    <property type="entry name" value="Toprim_2"/>
    <property type="match status" value="1"/>
</dbReference>
<reference evidence="1 2" key="1">
    <citation type="submission" date="2021-05" db="EMBL/GenBank/DDBJ databases">
        <title>A Polyphasic approach of four new species of the genus Ohtaekwangia: Ohtaekwangia histidinii sp. nov., Ohtaekwangia cretensis sp. nov., Ohtaekwangia indiensis sp. nov., Ohtaekwangia reichenbachii sp. nov. from diverse environment.</title>
        <authorList>
            <person name="Octaviana S."/>
        </authorList>
    </citation>
    <scope>NUCLEOTIDE SEQUENCE [LARGE SCALE GENOMIC DNA]</scope>
    <source>
        <strain evidence="1 2">PWU37</strain>
    </source>
</reference>
<dbReference type="EMBL" id="JAHESC010000050">
    <property type="protein sequence ID" value="MBT1689867.1"/>
    <property type="molecule type" value="Genomic_DNA"/>
</dbReference>
<proteinExistence type="predicted"/>